<name>A0A6P3ZJW9_ZIZJJ</name>
<keyword evidence="2 5" id="KW-0732">Signal</keyword>
<reference evidence="6" key="1">
    <citation type="submission" date="2025-05" db="UniProtKB">
        <authorList>
            <consortium name="RefSeq"/>
        </authorList>
    </citation>
    <scope>NUCLEOTIDE SEQUENCE [LARGE SCALE GENOMIC DNA]</scope>
</reference>
<evidence type="ECO:0000256" key="1">
    <source>
        <dbReference type="ARBA" id="ARBA00008668"/>
    </source>
</evidence>
<gene>
    <name evidence="7" type="primary">LOC107410926</name>
</gene>
<dbReference type="Proteomes" id="UP001652623">
    <property type="component" value="Chromosome 1"/>
</dbReference>
<evidence type="ECO:0000256" key="5">
    <source>
        <dbReference type="SAM" id="SignalP"/>
    </source>
</evidence>
<dbReference type="InParanoid" id="A0A6P3ZJW9"/>
<dbReference type="Gene3D" id="3.40.50.1110">
    <property type="entry name" value="SGNH hydrolase"/>
    <property type="match status" value="1"/>
</dbReference>
<dbReference type="InterPro" id="IPR001087">
    <property type="entry name" value="GDSL"/>
</dbReference>
<dbReference type="InterPro" id="IPR036514">
    <property type="entry name" value="SGNH_hydro_sf"/>
</dbReference>
<comment type="similarity">
    <text evidence="1">Belongs to the 'GDSL' lipolytic enzyme family.</text>
</comment>
<protein>
    <submittedName>
        <fullName evidence="7">GDSL esterase/lipase At5g45910</fullName>
    </submittedName>
</protein>
<feature type="signal peptide" evidence="5">
    <location>
        <begin position="1"/>
        <end position="22"/>
    </location>
</feature>
<dbReference type="Pfam" id="PF00657">
    <property type="entry name" value="Lipase_GDSL"/>
    <property type="match status" value="1"/>
</dbReference>
<dbReference type="GeneID" id="107410926"/>
<accession>A0A6P3ZJW9</accession>
<dbReference type="PANTHER" id="PTHR22835">
    <property type="entry name" value="ZINC FINGER FYVE DOMAIN CONTAINING PROTEIN"/>
    <property type="match status" value="1"/>
</dbReference>
<keyword evidence="4" id="KW-0325">Glycoprotein</keyword>
<dbReference type="PANTHER" id="PTHR22835:SF659">
    <property type="entry name" value="GDSL LIPASE_ACYLHYDROLASE, PUTATIVE (AFU_ORTHOLOGUE AFUA_2G00510)-RELATED"/>
    <property type="match status" value="1"/>
</dbReference>
<dbReference type="CDD" id="cd01837">
    <property type="entry name" value="SGNH_plant_lipase_like"/>
    <property type="match status" value="1"/>
</dbReference>
<organism evidence="6 7">
    <name type="scientific">Ziziphus jujuba</name>
    <name type="common">Chinese jujube</name>
    <name type="synonym">Ziziphus sativa</name>
    <dbReference type="NCBI Taxonomy" id="326968"/>
    <lineage>
        <taxon>Eukaryota</taxon>
        <taxon>Viridiplantae</taxon>
        <taxon>Streptophyta</taxon>
        <taxon>Embryophyta</taxon>
        <taxon>Tracheophyta</taxon>
        <taxon>Spermatophyta</taxon>
        <taxon>Magnoliopsida</taxon>
        <taxon>eudicotyledons</taxon>
        <taxon>Gunneridae</taxon>
        <taxon>Pentapetalae</taxon>
        <taxon>rosids</taxon>
        <taxon>fabids</taxon>
        <taxon>Rosales</taxon>
        <taxon>Rhamnaceae</taxon>
        <taxon>Paliureae</taxon>
        <taxon>Ziziphus</taxon>
    </lineage>
</organism>
<dbReference type="FunCoup" id="A0A6P3ZJW9">
    <property type="interactions" value="61"/>
</dbReference>
<evidence type="ECO:0000256" key="2">
    <source>
        <dbReference type="ARBA" id="ARBA00022729"/>
    </source>
</evidence>
<evidence type="ECO:0000256" key="4">
    <source>
        <dbReference type="ARBA" id="ARBA00023180"/>
    </source>
</evidence>
<dbReference type="GO" id="GO:0016788">
    <property type="term" value="F:hydrolase activity, acting on ester bonds"/>
    <property type="evidence" value="ECO:0007669"/>
    <property type="project" value="InterPro"/>
</dbReference>
<dbReference type="KEGG" id="zju:107410926"/>
<evidence type="ECO:0000313" key="6">
    <source>
        <dbReference type="Proteomes" id="UP001652623"/>
    </source>
</evidence>
<sequence>MKFVFLLTCCLFFRAAISLSNSQQYEAIFNFGDSLSDTGNFLLSGALAFPVIAKLPYGETFFRHATGRCSDGRLVVDFIAEAFGLPHLPPYLALSKGQNFKHGANFAVAGATALDPDFFYQQQVGHTLWTNDSLSVQLGWFKKLKPSLCKTKQECNDYFKKSLFVLGEIGGNDYNYAYFVGGTRKQLKASVPLVVEAIIRAASALIEEGAVELLVPGNLPIGCSAVYLTLFQSPNKASYDQRNGCLKAYNGFSKYHNEQLKRGLETLRVKYPHARIIYADYYGAAMRFYHAPHQHGFYSGTLTACCGGGGPYNFNNSARCGHTGSVACKNPSSFANWDGIHLTEAAYAHIAKGLIYGPSTSPPLLITNISIGPSN</sequence>
<dbReference type="RefSeq" id="XP_015873902.3">
    <property type="nucleotide sequence ID" value="XM_016018416.4"/>
</dbReference>
<evidence type="ECO:0000313" key="7">
    <source>
        <dbReference type="RefSeq" id="XP_015873902.3"/>
    </source>
</evidence>
<evidence type="ECO:0000256" key="3">
    <source>
        <dbReference type="ARBA" id="ARBA00022801"/>
    </source>
</evidence>
<reference evidence="7" key="2">
    <citation type="submission" date="2025-08" db="UniProtKB">
        <authorList>
            <consortium name="RefSeq"/>
        </authorList>
    </citation>
    <scope>IDENTIFICATION</scope>
    <source>
        <tissue evidence="7">Seedling</tissue>
    </source>
</reference>
<keyword evidence="3" id="KW-0378">Hydrolase</keyword>
<dbReference type="AlphaFoldDB" id="A0A6P3ZJW9"/>
<keyword evidence="6" id="KW-1185">Reference proteome</keyword>
<dbReference type="InterPro" id="IPR035669">
    <property type="entry name" value="SGNH_plant_lipase-like"/>
</dbReference>
<proteinExistence type="inferred from homology"/>
<dbReference type="SUPFAM" id="SSF52266">
    <property type="entry name" value="SGNH hydrolase"/>
    <property type="match status" value="1"/>
</dbReference>
<feature type="chain" id="PRO_5027981768" evidence="5">
    <location>
        <begin position="23"/>
        <end position="375"/>
    </location>
</feature>